<keyword evidence="1" id="KW-1133">Transmembrane helix</keyword>
<sequence>MWEWRNIYRGLLMGASDVVPGVSGGTIAVVLGIYDRLIEAINGFFSKEWKRHLKFLLPLGIGVVLAVGLMANLIEWLFEHYPGPTQFFFLGLIIGVLPYLAHKADMKHKFKGQHYLLLLIGAALVASMAFFQASESDPMQNLTLTGYVLLFFSGWIASSAMILPGISGSFILLIIGVYTTVTSGISDFRIDIIAVVGAGIVCGIIVMSKIVKFFLENYTSGTFAVIIGLVIGSVFVIFPGVPKSDVLMIVSVVAFLAGLLAAWLLGRVEYK</sequence>
<organism evidence="2 3">
    <name type="scientific">Halobacillus karajensis</name>
    <dbReference type="NCBI Taxonomy" id="195088"/>
    <lineage>
        <taxon>Bacteria</taxon>
        <taxon>Bacillati</taxon>
        <taxon>Bacillota</taxon>
        <taxon>Bacilli</taxon>
        <taxon>Bacillales</taxon>
        <taxon>Bacillaceae</taxon>
        <taxon>Halobacillus</taxon>
    </lineage>
</organism>
<keyword evidence="3" id="KW-1185">Reference proteome</keyword>
<protein>
    <recommendedName>
        <fullName evidence="4">DUF368 domain-containing protein</fullName>
    </recommendedName>
</protein>
<dbReference type="EMBL" id="CCDI010000006">
    <property type="protein sequence ID" value="CDQ25465.1"/>
    <property type="molecule type" value="Genomic_DNA"/>
</dbReference>
<feature type="transmembrane region" description="Helical" evidence="1">
    <location>
        <begin position="84"/>
        <end position="102"/>
    </location>
</feature>
<keyword evidence="1" id="KW-0812">Transmembrane</keyword>
<keyword evidence="1" id="KW-0472">Membrane</keyword>
<evidence type="ECO:0008006" key="4">
    <source>
        <dbReference type="Google" id="ProtNLM"/>
    </source>
</evidence>
<dbReference type="Pfam" id="PF04018">
    <property type="entry name" value="VCA0040-like"/>
    <property type="match status" value="1"/>
</dbReference>
<dbReference type="AlphaFoldDB" id="A0A024P947"/>
<evidence type="ECO:0000313" key="3">
    <source>
        <dbReference type="Proteomes" id="UP000028868"/>
    </source>
</evidence>
<feature type="transmembrane region" description="Helical" evidence="1">
    <location>
        <begin position="12"/>
        <end position="34"/>
    </location>
</feature>
<dbReference type="RefSeq" id="WP_035511207.1">
    <property type="nucleotide sequence ID" value="NZ_CCDH010000006.1"/>
</dbReference>
<evidence type="ECO:0000313" key="2">
    <source>
        <dbReference type="EMBL" id="CDQ25465.1"/>
    </source>
</evidence>
<dbReference type="Proteomes" id="UP000028868">
    <property type="component" value="Unassembled WGS sequence"/>
</dbReference>
<reference evidence="2 3" key="2">
    <citation type="submission" date="2014-05" db="EMBL/GenBank/DDBJ databases">
        <title>Draft genome sequence of Halobacillus karajensis HK-03.</title>
        <authorList>
            <person name="Khelaifia S."/>
            <person name="Croce O."/>
            <person name="Lagier J.C."/>
            <person name="Raoult D."/>
        </authorList>
    </citation>
    <scope>NUCLEOTIDE SEQUENCE [LARGE SCALE GENOMIC DNA]</scope>
    <source>
        <strain evidence="2 3">HD-03</strain>
    </source>
</reference>
<reference evidence="3" key="1">
    <citation type="submission" date="2014-03" db="EMBL/GenBank/DDBJ databases">
        <authorList>
            <person name="Urmite Genomes U."/>
        </authorList>
    </citation>
    <scope>NUCLEOTIDE SEQUENCE [LARGE SCALE GENOMIC DNA]</scope>
    <source>
        <strain evidence="3">HD-03</strain>
    </source>
</reference>
<dbReference type="PANTHER" id="PTHR37308:SF1">
    <property type="entry name" value="POLYPRENYL-PHOSPHATE TRANSPORTER"/>
    <property type="match status" value="1"/>
</dbReference>
<dbReference type="OrthoDB" id="9793746at2"/>
<proteinExistence type="predicted"/>
<name>A0A024P947_9BACI</name>
<feature type="transmembrane region" description="Helical" evidence="1">
    <location>
        <begin position="114"/>
        <end position="132"/>
    </location>
</feature>
<feature type="transmembrane region" description="Helical" evidence="1">
    <location>
        <begin position="247"/>
        <end position="266"/>
    </location>
</feature>
<feature type="transmembrane region" description="Helical" evidence="1">
    <location>
        <begin position="55"/>
        <end position="78"/>
    </location>
</feature>
<comment type="caution">
    <text evidence="2">The sequence shown here is derived from an EMBL/GenBank/DDBJ whole genome shotgun (WGS) entry which is preliminary data.</text>
</comment>
<dbReference type="PANTHER" id="PTHR37308">
    <property type="entry name" value="INTEGRAL MEMBRANE PROTEIN"/>
    <property type="match status" value="1"/>
</dbReference>
<feature type="transmembrane region" description="Helical" evidence="1">
    <location>
        <begin position="144"/>
        <end position="163"/>
    </location>
</feature>
<gene>
    <name evidence="2" type="ORF">BN983_03811</name>
</gene>
<accession>A0A024P947</accession>
<dbReference type="InterPro" id="IPR007163">
    <property type="entry name" value="VCA0040-like"/>
</dbReference>
<evidence type="ECO:0000256" key="1">
    <source>
        <dbReference type="SAM" id="Phobius"/>
    </source>
</evidence>
<feature type="transmembrane region" description="Helical" evidence="1">
    <location>
        <begin position="223"/>
        <end position="241"/>
    </location>
</feature>
<feature type="transmembrane region" description="Helical" evidence="1">
    <location>
        <begin position="170"/>
        <end position="186"/>
    </location>
</feature>
<feature type="transmembrane region" description="Helical" evidence="1">
    <location>
        <begin position="192"/>
        <end position="211"/>
    </location>
</feature>